<keyword evidence="1" id="KW-0812">Transmembrane</keyword>
<dbReference type="Proteomes" id="UP000427906">
    <property type="component" value="Chromosome"/>
</dbReference>
<dbReference type="AlphaFoldDB" id="A0A5K7YND2"/>
<organism evidence="2 3">
    <name type="scientific">Desulfosarcina alkanivorans</name>
    <dbReference type="NCBI Taxonomy" id="571177"/>
    <lineage>
        <taxon>Bacteria</taxon>
        <taxon>Pseudomonadati</taxon>
        <taxon>Thermodesulfobacteriota</taxon>
        <taxon>Desulfobacteria</taxon>
        <taxon>Desulfobacterales</taxon>
        <taxon>Desulfosarcinaceae</taxon>
        <taxon>Desulfosarcina</taxon>
    </lineage>
</organism>
<evidence type="ECO:0000313" key="2">
    <source>
        <dbReference type="EMBL" id="BBO67844.1"/>
    </source>
</evidence>
<accession>A0A5K7YND2</accession>
<name>A0A5K7YND2_9BACT</name>
<dbReference type="KEGG" id="dalk:DSCA_17740"/>
<evidence type="ECO:0000256" key="1">
    <source>
        <dbReference type="SAM" id="Phobius"/>
    </source>
</evidence>
<keyword evidence="1" id="KW-1133">Transmembrane helix</keyword>
<keyword evidence="1" id="KW-0472">Membrane</keyword>
<dbReference type="EMBL" id="AP021874">
    <property type="protein sequence ID" value="BBO67844.1"/>
    <property type="molecule type" value="Genomic_DNA"/>
</dbReference>
<proteinExistence type="predicted"/>
<sequence length="54" mass="5920">MIPRICSAYDQNPARIILVARGHRKQAAKKHPRAVSLLISLGILGLYAAVYFTG</sequence>
<evidence type="ECO:0000313" key="3">
    <source>
        <dbReference type="Proteomes" id="UP000427906"/>
    </source>
</evidence>
<feature type="transmembrane region" description="Helical" evidence="1">
    <location>
        <begin position="34"/>
        <end position="52"/>
    </location>
</feature>
<keyword evidence="3" id="KW-1185">Reference proteome</keyword>
<gene>
    <name evidence="2" type="ORF">DSCA_17740</name>
</gene>
<reference evidence="2 3" key="1">
    <citation type="submission" date="2019-11" db="EMBL/GenBank/DDBJ databases">
        <title>Comparative genomics of hydrocarbon-degrading Desulfosarcina strains.</title>
        <authorList>
            <person name="Watanabe M."/>
            <person name="Kojima H."/>
            <person name="Fukui M."/>
        </authorList>
    </citation>
    <scope>NUCLEOTIDE SEQUENCE [LARGE SCALE GENOMIC DNA]</scope>
    <source>
        <strain evidence="2 3">PL12</strain>
    </source>
</reference>
<protein>
    <submittedName>
        <fullName evidence="2">Uncharacterized protein</fullName>
    </submittedName>
</protein>